<feature type="transmembrane region" description="Helical" evidence="1">
    <location>
        <begin position="12"/>
        <end position="30"/>
    </location>
</feature>
<dbReference type="AlphaFoldDB" id="A0A385SXI5"/>
<gene>
    <name evidence="2" type="ORF">D4L85_21855</name>
</gene>
<protein>
    <submittedName>
        <fullName evidence="2">Uncharacterized protein</fullName>
    </submittedName>
</protein>
<feature type="transmembrane region" description="Helical" evidence="1">
    <location>
        <begin position="144"/>
        <end position="162"/>
    </location>
</feature>
<dbReference type="EMBL" id="CP032382">
    <property type="protein sequence ID" value="AYB35654.1"/>
    <property type="molecule type" value="Genomic_DNA"/>
</dbReference>
<dbReference type="OrthoDB" id="946604at2"/>
<evidence type="ECO:0000256" key="1">
    <source>
        <dbReference type="SAM" id="Phobius"/>
    </source>
</evidence>
<keyword evidence="1" id="KW-0472">Membrane</keyword>
<evidence type="ECO:0000313" key="2">
    <source>
        <dbReference type="EMBL" id="AYB35654.1"/>
    </source>
</evidence>
<proteinExistence type="predicted"/>
<keyword evidence="3" id="KW-1185">Reference proteome</keyword>
<evidence type="ECO:0000313" key="3">
    <source>
        <dbReference type="Proteomes" id="UP000266183"/>
    </source>
</evidence>
<keyword evidence="1" id="KW-1133">Transmembrane helix</keyword>
<keyword evidence="1" id="KW-0812">Transmembrane</keyword>
<feature type="transmembrane region" description="Helical" evidence="1">
    <location>
        <begin position="36"/>
        <end position="58"/>
    </location>
</feature>
<dbReference type="KEGG" id="chk:D4L85_21855"/>
<organism evidence="2 3">
    <name type="scientific">Chryseolinea soli</name>
    <dbReference type="NCBI Taxonomy" id="2321403"/>
    <lineage>
        <taxon>Bacteria</taxon>
        <taxon>Pseudomonadati</taxon>
        <taxon>Bacteroidota</taxon>
        <taxon>Cytophagia</taxon>
        <taxon>Cytophagales</taxon>
        <taxon>Fulvivirgaceae</taxon>
        <taxon>Chryseolinea</taxon>
    </lineage>
</organism>
<dbReference type="Proteomes" id="UP000266183">
    <property type="component" value="Chromosome"/>
</dbReference>
<name>A0A385SXI5_9BACT</name>
<feature type="transmembrane region" description="Helical" evidence="1">
    <location>
        <begin position="70"/>
        <end position="92"/>
    </location>
</feature>
<dbReference type="RefSeq" id="WP_119758894.1">
    <property type="nucleotide sequence ID" value="NZ_CP032382.1"/>
</dbReference>
<reference evidence="3" key="1">
    <citation type="submission" date="2018-09" db="EMBL/GenBank/DDBJ databases">
        <title>Chryseolinea sp. KIS68-18 isolated from soil.</title>
        <authorList>
            <person name="Weon H.-Y."/>
            <person name="Kwon S.-W."/>
            <person name="Lee S.A."/>
        </authorList>
    </citation>
    <scope>NUCLEOTIDE SEQUENCE [LARGE SCALE GENOMIC DNA]</scope>
    <source>
        <strain evidence="3">KIS68-18</strain>
    </source>
</reference>
<accession>A0A385SXI5</accession>
<sequence length="203" mass="22112">MESGLPISKTAGGLSLIAAPLVFAASTFFWKEGQYGVTGGTLINLSQVPWIIAFIVLFDKLKMEMPRYATVGLIVAIYGCLSGANFGFVGVYGEAFQIPHKTYLETLSHYSLSANLLLFWPGPLFPLSLLVLGIVLIRQKKVEVWLGALLCLGAIAFPLSRIPRIESIAHAVDILLALPLVVMGYKELITPKVENRPSHSIDQ</sequence>
<feature type="transmembrane region" description="Helical" evidence="1">
    <location>
        <begin position="112"/>
        <end position="137"/>
    </location>
</feature>